<dbReference type="EMBL" id="OX465081">
    <property type="protein sequence ID" value="CAI9284641.1"/>
    <property type="molecule type" value="Genomic_DNA"/>
</dbReference>
<proteinExistence type="predicted"/>
<keyword evidence="3" id="KW-1185">Reference proteome</keyword>
<organism evidence="2 3">
    <name type="scientific">Lactuca saligna</name>
    <name type="common">Willowleaf lettuce</name>
    <dbReference type="NCBI Taxonomy" id="75948"/>
    <lineage>
        <taxon>Eukaryota</taxon>
        <taxon>Viridiplantae</taxon>
        <taxon>Streptophyta</taxon>
        <taxon>Embryophyta</taxon>
        <taxon>Tracheophyta</taxon>
        <taxon>Spermatophyta</taxon>
        <taxon>Magnoliopsida</taxon>
        <taxon>eudicotyledons</taxon>
        <taxon>Gunneridae</taxon>
        <taxon>Pentapetalae</taxon>
        <taxon>asterids</taxon>
        <taxon>campanulids</taxon>
        <taxon>Asterales</taxon>
        <taxon>Asteraceae</taxon>
        <taxon>Cichorioideae</taxon>
        <taxon>Cichorieae</taxon>
        <taxon>Lactucinae</taxon>
        <taxon>Lactuca</taxon>
    </lineage>
</organism>
<evidence type="ECO:0000313" key="3">
    <source>
        <dbReference type="Proteomes" id="UP001177003"/>
    </source>
</evidence>
<evidence type="ECO:0000256" key="1">
    <source>
        <dbReference type="SAM" id="MobiDB-lite"/>
    </source>
</evidence>
<protein>
    <submittedName>
        <fullName evidence="2">Uncharacterized protein</fullName>
    </submittedName>
</protein>
<evidence type="ECO:0000313" key="2">
    <source>
        <dbReference type="EMBL" id="CAI9284641.1"/>
    </source>
</evidence>
<gene>
    <name evidence="2" type="ORF">LSALG_LOCUS24157</name>
</gene>
<feature type="region of interest" description="Disordered" evidence="1">
    <location>
        <begin position="89"/>
        <end position="108"/>
    </location>
</feature>
<accession>A0AA35Z2L8</accession>
<dbReference type="Proteomes" id="UP001177003">
    <property type="component" value="Chromosome 5"/>
</dbReference>
<feature type="compositionally biased region" description="Low complexity" evidence="1">
    <location>
        <begin position="36"/>
        <end position="46"/>
    </location>
</feature>
<sequence length="149" mass="16223">MVGRDLGVISPYHEPSSNVDRLPKTHEDDTLDLEPSSESPASDWPSSVYATGFRVIYTPGKSIPLPSQKGVASPHHPQIYPRNLALPITRRPKYTSRSRTTSMPTTRLESCPRLQDATPSLGIHRSSNFSVSSACGTRRGLHTSIIGGS</sequence>
<feature type="region of interest" description="Disordered" evidence="1">
    <location>
        <begin position="1"/>
        <end position="46"/>
    </location>
</feature>
<reference evidence="2" key="1">
    <citation type="submission" date="2023-04" db="EMBL/GenBank/DDBJ databases">
        <authorList>
            <person name="Vijverberg K."/>
            <person name="Xiong W."/>
            <person name="Schranz E."/>
        </authorList>
    </citation>
    <scope>NUCLEOTIDE SEQUENCE</scope>
</reference>
<dbReference type="AlphaFoldDB" id="A0AA35Z2L8"/>
<name>A0AA35Z2L8_LACSI</name>
<feature type="compositionally biased region" description="Low complexity" evidence="1">
    <location>
        <begin position="97"/>
        <end position="107"/>
    </location>
</feature>